<dbReference type="EMBL" id="MU826724">
    <property type="protein sequence ID" value="KAJ7375556.1"/>
    <property type="molecule type" value="Genomic_DNA"/>
</dbReference>
<name>A0A9W9Z5E4_9CNID</name>
<evidence type="ECO:0008006" key="3">
    <source>
        <dbReference type="Google" id="ProtNLM"/>
    </source>
</evidence>
<sequence length="528" mass="58654">MVEKRRDSVEENYFLKMSSDEIRRAITDLPQGDPAKCEGLIRNINDQISALQDAKEKEKLYNELKAVGCLGLHEDLKKMMERKGLRMEGLDLVVKYLTNVPELAQYLYVSSKEVVEDAGLEIVRRRLGPDLEVLGGLGAAGIDVTKEWAKKLCEKAPSLQALPRLRLRVLEDCCQGADDGEMAEVHCLVEFAESHRKQLSAIPQDEKLVKQNEATKGVDEEKLKKAKELMNEANAMAKDQSEAAKKTVNEKIAVIMSKLELPSDWFKADKAQPEQLFQQLDQIIQQCSNVVETGETYKSEVEVITKASAGRALCGIYHSEYEAPKPAGRPLLQVPTNVKLTNPNSAQEINYMKFSAKGAATNYVRTVESSSTNIGFGVTGFYGLFVGEVKGAHGSERQSQADHSIKTSTTNASVLQYIRTAKKTFQLDRDKIRLSLTARKMARSIVQDKKASAVEQEKSARLFLERYGSHFPAGVQTLGGVFFSIADAESKSTTEASKLTEAAVGHLKAQMSVGFSQRSIRNWRKCYC</sequence>
<keyword evidence="2" id="KW-1185">Reference proteome</keyword>
<protein>
    <recommendedName>
        <fullName evidence="3">MACPF domain-containing protein</fullName>
    </recommendedName>
</protein>
<comment type="caution">
    <text evidence="1">The sequence shown here is derived from an EMBL/GenBank/DDBJ whole genome shotgun (WGS) entry which is preliminary data.</text>
</comment>
<evidence type="ECO:0000313" key="2">
    <source>
        <dbReference type="Proteomes" id="UP001163046"/>
    </source>
</evidence>
<dbReference type="AlphaFoldDB" id="A0A9W9Z5E4"/>
<proteinExistence type="predicted"/>
<dbReference type="OrthoDB" id="5976596at2759"/>
<evidence type="ECO:0000313" key="1">
    <source>
        <dbReference type="EMBL" id="KAJ7375556.1"/>
    </source>
</evidence>
<reference evidence="1" key="1">
    <citation type="submission" date="2023-01" db="EMBL/GenBank/DDBJ databases">
        <title>Genome assembly of the deep-sea coral Lophelia pertusa.</title>
        <authorList>
            <person name="Herrera S."/>
            <person name="Cordes E."/>
        </authorList>
    </citation>
    <scope>NUCLEOTIDE SEQUENCE</scope>
    <source>
        <strain evidence="1">USNM1676648</strain>
        <tissue evidence="1">Polyp</tissue>
    </source>
</reference>
<accession>A0A9W9Z5E4</accession>
<organism evidence="1 2">
    <name type="scientific">Desmophyllum pertusum</name>
    <dbReference type="NCBI Taxonomy" id="174260"/>
    <lineage>
        <taxon>Eukaryota</taxon>
        <taxon>Metazoa</taxon>
        <taxon>Cnidaria</taxon>
        <taxon>Anthozoa</taxon>
        <taxon>Hexacorallia</taxon>
        <taxon>Scleractinia</taxon>
        <taxon>Caryophylliina</taxon>
        <taxon>Caryophylliidae</taxon>
        <taxon>Desmophyllum</taxon>
    </lineage>
</organism>
<dbReference type="Proteomes" id="UP001163046">
    <property type="component" value="Unassembled WGS sequence"/>
</dbReference>
<gene>
    <name evidence="1" type="ORF">OS493_040430</name>
</gene>